<evidence type="ECO:0000313" key="2">
    <source>
        <dbReference type="EMBL" id="GMS90368.1"/>
    </source>
</evidence>
<dbReference type="EMBL" id="BTSX01000003">
    <property type="protein sequence ID" value="GMS90368.1"/>
    <property type="molecule type" value="Genomic_DNA"/>
</dbReference>
<feature type="region of interest" description="Disordered" evidence="1">
    <location>
        <begin position="1"/>
        <end position="25"/>
    </location>
</feature>
<name>A0AAV5T8A7_9BILA</name>
<organism evidence="2 3">
    <name type="scientific">Pristionchus entomophagus</name>
    <dbReference type="NCBI Taxonomy" id="358040"/>
    <lineage>
        <taxon>Eukaryota</taxon>
        <taxon>Metazoa</taxon>
        <taxon>Ecdysozoa</taxon>
        <taxon>Nematoda</taxon>
        <taxon>Chromadorea</taxon>
        <taxon>Rhabditida</taxon>
        <taxon>Rhabditina</taxon>
        <taxon>Diplogasteromorpha</taxon>
        <taxon>Diplogasteroidea</taxon>
        <taxon>Neodiplogasteridae</taxon>
        <taxon>Pristionchus</taxon>
    </lineage>
</organism>
<gene>
    <name evidence="2" type="ORF">PENTCL1PPCAC_12543</name>
</gene>
<dbReference type="AlphaFoldDB" id="A0AAV5T8A7"/>
<sequence length="68" mass="7136">SSSSSSTSSSSPSSSSSSSSVTSSSLSDLSTRYLDSNSMAFSFLFTKKITSMSVSHLHTPHNTLIPIR</sequence>
<keyword evidence="3" id="KW-1185">Reference proteome</keyword>
<feature type="non-terminal residue" evidence="2">
    <location>
        <position position="1"/>
    </location>
</feature>
<accession>A0AAV5T8A7</accession>
<evidence type="ECO:0000256" key="1">
    <source>
        <dbReference type="SAM" id="MobiDB-lite"/>
    </source>
</evidence>
<comment type="caution">
    <text evidence="2">The sequence shown here is derived from an EMBL/GenBank/DDBJ whole genome shotgun (WGS) entry which is preliminary data.</text>
</comment>
<evidence type="ECO:0000313" key="3">
    <source>
        <dbReference type="Proteomes" id="UP001432027"/>
    </source>
</evidence>
<protein>
    <submittedName>
        <fullName evidence="2">Uncharacterized protein</fullName>
    </submittedName>
</protein>
<proteinExistence type="predicted"/>
<dbReference type="Proteomes" id="UP001432027">
    <property type="component" value="Unassembled WGS sequence"/>
</dbReference>
<reference evidence="2" key="1">
    <citation type="submission" date="2023-10" db="EMBL/GenBank/DDBJ databases">
        <title>Genome assembly of Pristionchus species.</title>
        <authorList>
            <person name="Yoshida K."/>
            <person name="Sommer R.J."/>
        </authorList>
    </citation>
    <scope>NUCLEOTIDE SEQUENCE</scope>
    <source>
        <strain evidence="2">RS0144</strain>
    </source>
</reference>